<dbReference type="SMART" id="SM00267">
    <property type="entry name" value="GGDEF"/>
    <property type="match status" value="1"/>
</dbReference>
<dbReference type="GO" id="GO:1902201">
    <property type="term" value="P:negative regulation of bacterial-type flagellum-dependent cell motility"/>
    <property type="evidence" value="ECO:0007669"/>
    <property type="project" value="TreeGrafter"/>
</dbReference>
<feature type="domain" description="GGDEF" evidence="4">
    <location>
        <begin position="218"/>
        <end position="353"/>
    </location>
</feature>
<dbReference type="EC" id="2.7.7.65" evidence="1"/>
<sequence>MVARTLKMPEQNESRGSSPPRAQRSDSATSVVLAMRQLGVAGLPRNYELFYEAMTAGSKELTDALSALGSRPSQKQLDEIAEKFLSRSTEKLVSDAHREVTTRLDEILALLKKERHAIEAYGRILDETSNGLSTRQEFTSEFLEKIVNVTVAATRKSLEHQGVTTQSIITKSSELHDVKLKLEEYKRLAETDALTQLRNRRAFDRRLTEIYASNRNITFSALLMIDIDRFKTINDRFGHPVGDRILQIIANIITATAKPGTFVARTGGEEFALILDGFGEEACAQLGDDIRQAIMTAPFINVASGANYGPITVSVGTCMATQAQNPDDLYTKADRALYSAKSGGRNRVTRFSSLSDGNFTKNWQLYK</sequence>
<evidence type="ECO:0000256" key="3">
    <source>
        <dbReference type="SAM" id="MobiDB-lite"/>
    </source>
</evidence>
<comment type="catalytic activity">
    <reaction evidence="2">
        <text>2 GTP = 3',3'-c-di-GMP + 2 diphosphate</text>
        <dbReference type="Rhea" id="RHEA:24898"/>
        <dbReference type="ChEBI" id="CHEBI:33019"/>
        <dbReference type="ChEBI" id="CHEBI:37565"/>
        <dbReference type="ChEBI" id="CHEBI:58805"/>
        <dbReference type="EC" id="2.7.7.65"/>
    </reaction>
</comment>
<dbReference type="STRING" id="1121003.SAMN03080618_01495"/>
<evidence type="ECO:0000313" key="6">
    <source>
        <dbReference type="Proteomes" id="UP000242763"/>
    </source>
</evidence>
<keyword evidence="6" id="KW-1185">Reference proteome</keyword>
<dbReference type="Pfam" id="PF00990">
    <property type="entry name" value="GGDEF"/>
    <property type="match status" value="1"/>
</dbReference>
<dbReference type="EMBL" id="FORF01000007">
    <property type="protein sequence ID" value="SFI84580.1"/>
    <property type="molecule type" value="Genomic_DNA"/>
</dbReference>
<dbReference type="InterPro" id="IPR050469">
    <property type="entry name" value="Diguanylate_Cyclase"/>
</dbReference>
<dbReference type="PANTHER" id="PTHR45138:SF9">
    <property type="entry name" value="DIGUANYLATE CYCLASE DGCM-RELATED"/>
    <property type="match status" value="1"/>
</dbReference>
<dbReference type="InterPro" id="IPR029787">
    <property type="entry name" value="Nucleotide_cyclase"/>
</dbReference>
<feature type="region of interest" description="Disordered" evidence="3">
    <location>
        <begin position="1"/>
        <end position="28"/>
    </location>
</feature>
<name>A0A1I3LJ77_9HYPH</name>
<dbReference type="AlphaFoldDB" id="A0A1I3LJ77"/>
<dbReference type="PANTHER" id="PTHR45138">
    <property type="entry name" value="REGULATORY COMPONENTS OF SENSORY TRANSDUCTION SYSTEM"/>
    <property type="match status" value="1"/>
</dbReference>
<accession>A0A1I3LJ77</accession>
<dbReference type="GO" id="GO:0052621">
    <property type="term" value="F:diguanylate cyclase activity"/>
    <property type="evidence" value="ECO:0007669"/>
    <property type="project" value="UniProtKB-EC"/>
</dbReference>
<evidence type="ECO:0000259" key="4">
    <source>
        <dbReference type="PROSITE" id="PS50887"/>
    </source>
</evidence>
<protein>
    <recommendedName>
        <fullName evidence="1">diguanylate cyclase</fullName>
        <ecNumber evidence="1">2.7.7.65</ecNumber>
    </recommendedName>
</protein>
<dbReference type="InterPro" id="IPR043128">
    <property type="entry name" value="Rev_trsase/Diguanyl_cyclase"/>
</dbReference>
<dbReference type="GO" id="GO:0005886">
    <property type="term" value="C:plasma membrane"/>
    <property type="evidence" value="ECO:0007669"/>
    <property type="project" value="TreeGrafter"/>
</dbReference>
<evidence type="ECO:0000313" key="5">
    <source>
        <dbReference type="EMBL" id="SFI84580.1"/>
    </source>
</evidence>
<dbReference type="Gene3D" id="3.30.70.270">
    <property type="match status" value="1"/>
</dbReference>
<dbReference type="GO" id="GO:0043709">
    <property type="term" value="P:cell adhesion involved in single-species biofilm formation"/>
    <property type="evidence" value="ECO:0007669"/>
    <property type="project" value="TreeGrafter"/>
</dbReference>
<proteinExistence type="predicted"/>
<dbReference type="NCBIfam" id="TIGR00254">
    <property type="entry name" value="GGDEF"/>
    <property type="match status" value="1"/>
</dbReference>
<dbReference type="InterPro" id="IPR000160">
    <property type="entry name" value="GGDEF_dom"/>
</dbReference>
<dbReference type="FunFam" id="3.30.70.270:FF:000001">
    <property type="entry name" value="Diguanylate cyclase domain protein"/>
    <property type="match status" value="1"/>
</dbReference>
<gene>
    <name evidence="5" type="ORF">SAMN03080618_01495</name>
</gene>
<organism evidence="5 6">
    <name type="scientific">Aquamicrobium aerolatum DSM 21857</name>
    <dbReference type="NCBI Taxonomy" id="1121003"/>
    <lineage>
        <taxon>Bacteria</taxon>
        <taxon>Pseudomonadati</taxon>
        <taxon>Pseudomonadota</taxon>
        <taxon>Alphaproteobacteria</taxon>
        <taxon>Hyphomicrobiales</taxon>
        <taxon>Phyllobacteriaceae</taxon>
        <taxon>Aerobium</taxon>
    </lineage>
</organism>
<dbReference type="CDD" id="cd01949">
    <property type="entry name" value="GGDEF"/>
    <property type="match status" value="1"/>
</dbReference>
<dbReference type="PROSITE" id="PS50887">
    <property type="entry name" value="GGDEF"/>
    <property type="match status" value="1"/>
</dbReference>
<reference evidence="6" key="1">
    <citation type="submission" date="2016-10" db="EMBL/GenBank/DDBJ databases">
        <authorList>
            <person name="Varghese N."/>
            <person name="Submissions S."/>
        </authorList>
    </citation>
    <scope>NUCLEOTIDE SEQUENCE [LARGE SCALE GENOMIC DNA]</scope>
    <source>
        <strain evidence="6">DSM 21857</strain>
    </source>
</reference>
<dbReference type="Proteomes" id="UP000242763">
    <property type="component" value="Unassembled WGS sequence"/>
</dbReference>
<evidence type="ECO:0000256" key="2">
    <source>
        <dbReference type="ARBA" id="ARBA00034247"/>
    </source>
</evidence>
<evidence type="ECO:0000256" key="1">
    <source>
        <dbReference type="ARBA" id="ARBA00012528"/>
    </source>
</evidence>
<dbReference type="SUPFAM" id="SSF55073">
    <property type="entry name" value="Nucleotide cyclase"/>
    <property type="match status" value="1"/>
</dbReference>